<keyword evidence="10" id="KW-1185">Reference proteome</keyword>
<evidence type="ECO:0000256" key="3">
    <source>
        <dbReference type="ARBA" id="ARBA00023015"/>
    </source>
</evidence>
<dbReference type="EMBL" id="CM017327">
    <property type="protein sequence ID" value="KAE8099979.1"/>
    <property type="molecule type" value="Genomic_DNA"/>
</dbReference>
<dbReference type="PROSITE" id="PS50090">
    <property type="entry name" value="MYB_LIKE"/>
    <property type="match status" value="2"/>
</dbReference>
<name>A0A5N6RNW9_9ROSI</name>
<proteinExistence type="predicted"/>
<dbReference type="PROSITE" id="PS51294">
    <property type="entry name" value="HTH_MYB"/>
    <property type="match status" value="1"/>
</dbReference>
<dbReference type="PANTHER" id="PTHR48000:SF64">
    <property type="entry name" value="MYB TRANSCRIPTION FACTOR"/>
    <property type="match status" value="1"/>
</dbReference>
<evidence type="ECO:0000256" key="1">
    <source>
        <dbReference type="ARBA" id="ARBA00004123"/>
    </source>
</evidence>
<dbReference type="Pfam" id="PF00249">
    <property type="entry name" value="Myb_DNA-binding"/>
    <property type="match status" value="1"/>
</dbReference>
<feature type="domain" description="HTH myb-type" evidence="8">
    <location>
        <begin position="97"/>
        <end position="151"/>
    </location>
</feature>
<organism evidence="9 10">
    <name type="scientific">Carpinus fangiana</name>
    <dbReference type="NCBI Taxonomy" id="176857"/>
    <lineage>
        <taxon>Eukaryota</taxon>
        <taxon>Viridiplantae</taxon>
        <taxon>Streptophyta</taxon>
        <taxon>Embryophyta</taxon>
        <taxon>Tracheophyta</taxon>
        <taxon>Spermatophyta</taxon>
        <taxon>Magnoliopsida</taxon>
        <taxon>eudicotyledons</taxon>
        <taxon>Gunneridae</taxon>
        <taxon>Pentapetalae</taxon>
        <taxon>rosids</taxon>
        <taxon>fabids</taxon>
        <taxon>Fagales</taxon>
        <taxon>Betulaceae</taxon>
        <taxon>Carpinus</taxon>
    </lineage>
</organism>
<evidence type="ECO:0000256" key="6">
    <source>
        <dbReference type="ARBA" id="ARBA00023242"/>
    </source>
</evidence>
<accession>A0A5N6RNW9</accession>
<sequence>MGRAPCCDKANVKRGPWSPEEDAALKTYLETYGTGGNWMALPGKAGLFLSLSLSLPSFCSKRLSCNESMSLYLVFPDHQGLRRCGKSCRLRWLNYLRPDIKHGGFTEEEDNIIFTLYCQMGSRWSVIASKLPGRTDNDVKNYWNTKLKKKLWAGNVSDSTKSDQSSAENPTLVASTPSLHCVSKAENHSFGISAFQAQNPADVGSGFSANSHSLNSDPIQLYCSGFMDVLEFGSSSKNICIVSQENSGFSNLQCLPVSGNDEVEDSEVLEDFGFGSPYGVGNGLCFHEKASEAAPPCYPNLADLTYADMKPPGLDQSVIDQY</sequence>
<dbReference type="Gene3D" id="1.10.10.60">
    <property type="entry name" value="Homeodomain-like"/>
    <property type="match status" value="2"/>
</dbReference>
<feature type="domain" description="Myb-like" evidence="7">
    <location>
        <begin position="9"/>
        <end position="96"/>
    </location>
</feature>
<dbReference type="SMART" id="SM00717">
    <property type="entry name" value="SANT"/>
    <property type="match status" value="2"/>
</dbReference>
<dbReference type="GO" id="GO:0005634">
    <property type="term" value="C:nucleus"/>
    <property type="evidence" value="ECO:0007669"/>
    <property type="project" value="UniProtKB-SubCell"/>
</dbReference>
<keyword evidence="5" id="KW-0804">Transcription</keyword>
<dbReference type="InterPro" id="IPR009057">
    <property type="entry name" value="Homeodomain-like_sf"/>
</dbReference>
<dbReference type="InterPro" id="IPR017930">
    <property type="entry name" value="Myb_dom"/>
</dbReference>
<evidence type="ECO:0000259" key="8">
    <source>
        <dbReference type="PROSITE" id="PS51294"/>
    </source>
</evidence>
<gene>
    <name evidence="9" type="ORF">FH972_017918</name>
</gene>
<reference evidence="9 10" key="1">
    <citation type="submission" date="2019-06" db="EMBL/GenBank/DDBJ databases">
        <title>A chromosomal-level reference genome of Carpinus fangiana (Coryloideae, Betulaceae).</title>
        <authorList>
            <person name="Yang X."/>
            <person name="Wang Z."/>
            <person name="Zhang L."/>
            <person name="Hao G."/>
            <person name="Liu J."/>
            <person name="Yang Y."/>
        </authorList>
    </citation>
    <scope>NUCLEOTIDE SEQUENCE [LARGE SCALE GENOMIC DNA]</scope>
    <source>
        <strain evidence="9">Cfa_2016G</strain>
        <tissue evidence="9">Leaf</tissue>
    </source>
</reference>
<comment type="subcellular location">
    <subcellularLocation>
        <location evidence="1">Nucleus</location>
    </subcellularLocation>
</comment>
<dbReference type="GO" id="GO:0003677">
    <property type="term" value="F:DNA binding"/>
    <property type="evidence" value="ECO:0007669"/>
    <property type="project" value="UniProtKB-KW"/>
</dbReference>
<keyword evidence="6" id="KW-0539">Nucleus</keyword>
<evidence type="ECO:0000313" key="9">
    <source>
        <dbReference type="EMBL" id="KAE8099979.1"/>
    </source>
</evidence>
<protein>
    <submittedName>
        <fullName evidence="9">Uncharacterized protein</fullName>
    </submittedName>
</protein>
<evidence type="ECO:0000259" key="7">
    <source>
        <dbReference type="PROSITE" id="PS50090"/>
    </source>
</evidence>
<dbReference type="Proteomes" id="UP000327013">
    <property type="component" value="Chromosome 7"/>
</dbReference>
<dbReference type="AlphaFoldDB" id="A0A5N6RNW9"/>
<feature type="domain" description="Myb-like" evidence="7">
    <location>
        <begin position="97"/>
        <end position="147"/>
    </location>
</feature>
<keyword evidence="2" id="KW-0677">Repeat</keyword>
<dbReference type="PANTHER" id="PTHR48000">
    <property type="entry name" value="OS09G0431300 PROTEIN"/>
    <property type="match status" value="1"/>
</dbReference>
<keyword evidence="3" id="KW-0805">Transcription regulation</keyword>
<dbReference type="SUPFAM" id="SSF46689">
    <property type="entry name" value="Homeodomain-like"/>
    <property type="match status" value="2"/>
</dbReference>
<dbReference type="OrthoDB" id="2143914at2759"/>
<evidence type="ECO:0000256" key="4">
    <source>
        <dbReference type="ARBA" id="ARBA00023125"/>
    </source>
</evidence>
<dbReference type="InterPro" id="IPR001005">
    <property type="entry name" value="SANT/Myb"/>
</dbReference>
<evidence type="ECO:0000256" key="2">
    <source>
        <dbReference type="ARBA" id="ARBA00022737"/>
    </source>
</evidence>
<keyword evidence="4" id="KW-0238">DNA-binding</keyword>
<evidence type="ECO:0000256" key="5">
    <source>
        <dbReference type="ARBA" id="ARBA00023163"/>
    </source>
</evidence>
<dbReference type="CDD" id="cd00167">
    <property type="entry name" value="SANT"/>
    <property type="match status" value="2"/>
</dbReference>
<evidence type="ECO:0000313" key="10">
    <source>
        <dbReference type="Proteomes" id="UP000327013"/>
    </source>
</evidence>